<dbReference type="Gene3D" id="3.40.50.620">
    <property type="entry name" value="HUPs"/>
    <property type="match status" value="1"/>
</dbReference>
<dbReference type="InterPro" id="IPR014729">
    <property type="entry name" value="Rossmann-like_a/b/a_fold"/>
</dbReference>
<protein>
    <recommendedName>
        <fullName evidence="2">UspA domain-containing protein</fullName>
    </recommendedName>
</protein>
<dbReference type="Pfam" id="PF00582">
    <property type="entry name" value="Usp"/>
    <property type="match status" value="1"/>
</dbReference>
<name>A0A2P2JZH1_RHIMU</name>
<evidence type="ECO:0000256" key="1">
    <source>
        <dbReference type="SAM" id="MobiDB-lite"/>
    </source>
</evidence>
<evidence type="ECO:0000313" key="3">
    <source>
        <dbReference type="EMBL" id="MBW98869.1"/>
    </source>
</evidence>
<dbReference type="PANTHER" id="PTHR47382:SF3">
    <property type="entry name" value="ADENINE NUCLEOTIDE ALPHA HYDROLASES-LIKE SUPERFAMILY PROTEIN"/>
    <property type="match status" value="1"/>
</dbReference>
<dbReference type="InterPro" id="IPR006016">
    <property type="entry name" value="UspA"/>
</dbReference>
<dbReference type="PANTHER" id="PTHR47382">
    <property type="entry name" value="U-BOX DOMAIN-CONTAINING PROTEIN 52-LIKE"/>
    <property type="match status" value="1"/>
</dbReference>
<sequence length="276" mass="30357">MMSASASITDEAGNLNPEEPTPSSSSVTCQYQCSSNSSSISEIEEQNSNEFIEINHGLHMESIKEEQEGSLFSLDVHNGGEDCVYVGVGKSETSVDALSWTLKNAVNSDSTVVYLIHVFPETHHIPSPLGKLPKSQVSAQQVESYMAQERGKRRQNLQKFLNMCSASKVKTDTVLIESDMIGKAILDLIPVLNMRKLVLGTSKSSLRKLRARKGNGVADQVLQNAPDYCEIKIICDGKEALDQMSGLADDKPTQQLQEQPINDSFACMCFKQPRVR</sequence>
<accession>A0A2P2JZH1</accession>
<dbReference type="AlphaFoldDB" id="A0A2P2JZH1"/>
<reference evidence="3" key="1">
    <citation type="submission" date="2018-02" db="EMBL/GenBank/DDBJ databases">
        <title>Rhizophora mucronata_Transcriptome.</title>
        <authorList>
            <person name="Meera S.P."/>
            <person name="Sreeshan A."/>
            <person name="Augustine A."/>
        </authorList>
    </citation>
    <scope>NUCLEOTIDE SEQUENCE</scope>
    <source>
        <tissue evidence="3">Leaf</tissue>
    </source>
</reference>
<dbReference type="SUPFAM" id="SSF52402">
    <property type="entry name" value="Adenine nucleotide alpha hydrolases-like"/>
    <property type="match status" value="1"/>
</dbReference>
<feature type="domain" description="UspA" evidence="2">
    <location>
        <begin position="85"/>
        <end position="226"/>
    </location>
</feature>
<dbReference type="EMBL" id="GGEC01018386">
    <property type="protein sequence ID" value="MBW98869.1"/>
    <property type="molecule type" value="Transcribed_RNA"/>
</dbReference>
<proteinExistence type="predicted"/>
<evidence type="ECO:0000259" key="2">
    <source>
        <dbReference type="Pfam" id="PF00582"/>
    </source>
</evidence>
<feature type="region of interest" description="Disordered" evidence="1">
    <location>
        <begin position="1"/>
        <end position="29"/>
    </location>
</feature>
<organism evidence="3">
    <name type="scientific">Rhizophora mucronata</name>
    <name type="common">Asiatic mangrove</name>
    <dbReference type="NCBI Taxonomy" id="61149"/>
    <lineage>
        <taxon>Eukaryota</taxon>
        <taxon>Viridiplantae</taxon>
        <taxon>Streptophyta</taxon>
        <taxon>Embryophyta</taxon>
        <taxon>Tracheophyta</taxon>
        <taxon>Spermatophyta</taxon>
        <taxon>Magnoliopsida</taxon>
        <taxon>eudicotyledons</taxon>
        <taxon>Gunneridae</taxon>
        <taxon>Pentapetalae</taxon>
        <taxon>rosids</taxon>
        <taxon>fabids</taxon>
        <taxon>Malpighiales</taxon>
        <taxon>Rhizophoraceae</taxon>
        <taxon>Rhizophora</taxon>
    </lineage>
</organism>
<dbReference type="CDD" id="cd01989">
    <property type="entry name" value="USP_STK_Ubox_N"/>
    <property type="match status" value="1"/>
</dbReference>